<evidence type="ECO:0000256" key="6">
    <source>
        <dbReference type="ARBA" id="ARBA00023235"/>
    </source>
</evidence>
<evidence type="ECO:0000256" key="1">
    <source>
        <dbReference type="ARBA" id="ARBA00001946"/>
    </source>
</evidence>
<dbReference type="SUPFAM" id="SSF53738">
    <property type="entry name" value="Phosphoglucomutase, first 3 domains"/>
    <property type="match status" value="3"/>
</dbReference>
<dbReference type="EC" id="5.4.2.10" evidence="11"/>
<feature type="domain" description="Alpha-D-phosphohexomutase alpha/beta/alpha" evidence="8">
    <location>
        <begin position="2"/>
        <end position="134"/>
    </location>
</feature>
<dbReference type="AlphaFoldDB" id="A0A1W1E901"/>
<dbReference type="InterPro" id="IPR005841">
    <property type="entry name" value="Alpha-D-phosphohexomutase_SF"/>
</dbReference>
<evidence type="ECO:0000256" key="5">
    <source>
        <dbReference type="ARBA" id="ARBA00022842"/>
    </source>
</evidence>
<dbReference type="InterPro" id="IPR036900">
    <property type="entry name" value="A-D-PHexomutase_C_sf"/>
</dbReference>
<dbReference type="Pfam" id="PF02879">
    <property type="entry name" value="PGM_PMM_II"/>
    <property type="match status" value="1"/>
</dbReference>
<evidence type="ECO:0000259" key="7">
    <source>
        <dbReference type="Pfam" id="PF00408"/>
    </source>
</evidence>
<dbReference type="NCBIfam" id="NF008139">
    <property type="entry name" value="PRK10887.1"/>
    <property type="match status" value="1"/>
</dbReference>
<dbReference type="Gene3D" id="3.40.120.10">
    <property type="entry name" value="Alpha-D-Glucose-1,6-Bisphosphate, subunit A, domain 3"/>
    <property type="match status" value="3"/>
</dbReference>
<dbReference type="InterPro" id="IPR016066">
    <property type="entry name" value="A-D-PHexomutase_CS"/>
</dbReference>
<comment type="cofactor">
    <cofactor evidence="1">
        <name>Mg(2+)</name>
        <dbReference type="ChEBI" id="CHEBI:18420"/>
    </cofactor>
</comment>
<dbReference type="InterPro" id="IPR016055">
    <property type="entry name" value="A-D-PHexomutase_a/b/a-I/II/III"/>
</dbReference>
<accession>A0A1W1E901</accession>
<dbReference type="Pfam" id="PF02880">
    <property type="entry name" value="PGM_PMM_III"/>
    <property type="match status" value="1"/>
</dbReference>
<comment type="similarity">
    <text evidence="2">Belongs to the phosphohexose mutase family.</text>
</comment>
<dbReference type="GO" id="GO:0009252">
    <property type="term" value="P:peptidoglycan biosynthetic process"/>
    <property type="evidence" value="ECO:0007669"/>
    <property type="project" value="TreeGrafter"/>
</dbReference>
<evidence type="ECO:0000256" key="2">
    <source>
        <dbReference type="ARBA" id="ARBA00010231"/>
    </source>
</evidence>
<reference evidence="11" key="1">
    <citation type="submission" date="2016-10" db="EMBL/GenBank/DDBJ databases">
        <authorList>
            <person name="de Groot N.N."/>
        </authorList>
    </citation>
    <scope>NUCLEOTIDE SEQUENCE</scope>
</reference>
<organism evidence="11">
    <name type="scientific">hydrothermal vent metagenome</name>
    <dbReference type="NCBI Taxonomy" id="652676"/>
    <lineage>
        <taxon>unclassified sequences</taxon>
        <taxon>metagenomes</taxon>
        <taxon>ecological metagenomes</taxon>
    </lineage>
</organism>
<evidence type="ECO:0000259" key="9">
    <source>
        <dbReference type="Pfam" id="PF02879"/>
    </source>
</evidence>
<keyword evidence="4" id="KW-0479">Metal-binding</keyword>
<dbReference type="GO" id="GO:0004615">
    <property type="term" value="F:phosphomannomutase activity"/>
    <property type="evidence" value="ECO:0007669"/>
    <property type="project" value="UniProtKB-EC"/>
</dbReference>
<keyword evidence="6 11" id="KW-0413">Isomerase</keyword>
<dbReference type="SUPFAM" id="SSF55957">
    <property type="entry name" value="Phosphoglucomutase, C-terminal domain"/>
    <property type="match status" value="1"/>
</dbReference>
<dbReference type="PRINTS" id="PR00509">
    <property type="entry name" value="PGMPMM"/>
</dbReference>
<feature type="domain" description="Alpha-D-phosphohexomutase alpha/beta/alpha" evidence="9">
    <location>
        <begin position="158"/>
        <end position="255"/>
    </location>
</feature>
<dbReference type="GO" id="GO:0005829">
    <property type="term" value="C:cytosol"/>
    <property type="evidence" value="ECO:0007669"/>
    <property type="project" value="TreeGrafter"/>
</dbReference>
<proteinExistence type="inferred from homology"/>
<dbReference type="CDD" id="cd05802">
    <property type="entry name" value="GlmM"/>
    <property type="match status" value="1"/>
</dbReference>
<dbReference type="NCBIfam" id="TIGR01455">
    <property type="entry name" value="glmM"/>
    <property type="match status" value="1"/>
</dbReference>
<dbReference type="PROSITE" id="PS00710">
    <property type="entry name" value="PGM_PMM"/>
    <property type="match status" value="1"/>
</dbReference>
<dbReference type="InterPro" id="IPR005846">
    <property type="entry name" value="A-D-PHexomutase_a/b/a-III"/>
</dbReference>
<dbReference type="GO" id="GO:0006048">
    <property type="term" value="P:UDP-N-acetylglucosamine biosynthetic process"/>
    <property type="evidence" value="ECO:0007669"/>
    <property type="project" value="TreeGrafter"/>
</dbReference>
<dbReference type="InterPro" id="IPR050060">
    <property type="entry name" value="Phosphoglucosamine_mutase"/>
</dbReference>
<keyword evidence="3" id="KW-0597">Phosphoprotein</keyword>
<dbReference type="InterPro" id="IPR005845">
    <property type="entry name" value="A-D-PHexomutase_a/b/a-II"/>
</dbReference>
<dbReference type="PANTHER" id="PTHR42946">
    <property type="entry name" value="PHOSPHOHEXOSE MUTASE"/>
    <property type="match status" value="1"/>
</dbReference>
<dbReference type="Pfam" id="PF02878">
    <property type="entry name" value="PGM_PMM_I"/>
    <property type="match status" value="1"/>
</dbReference>
<dbReference type="Pfam" id="PF00408">
    <property type="entry name" value="PGM_PMM_IV"/>
    <property type="match status" value="1"/>
</dbReference>
<dbReference type="InterPro" id="IPR005844">
    <property type="entry name" value="A-D-PHexomutase_a/b/a-I"/>
</dbReference>
<feature type="domain" description="Alpha-D-phosphohexomutase alpha/beta/alpha" evidence="10">
    <location>
        <begin position="259"/>
        <end position="366"/>
    </location>
</feature>
<dbReference type="FunFam" id="3.40.120.10:FF:000003">
    <property type="entry name" value="Phosphoglucosamine mutase"/>
    <property type="match status" value="1"/>
</dbReference>
<protein>
    <submittedName>
        <fullName evidence="11">Phosphoglucosamine mutase / Phosphomannomutase</fullName>
        <ecNumber evidence="11">5.4.2.10</ecNumber>
        <ecNumber evidence="11">5.4.2.8</ecNumber>
    </submittedName>
</protein>
<gene>
    <name evidence="11" type="ORF">MNB_SV-4-371</name>
</gene>
<evidence type="ECO:0000259" key="8">
    <source>
        <dbReference type="Pfam" id="PF02878"/>
    </source>
</evidence>
<dbReference type="FunFam" id="3.40.120.10:FF:000001">
    <property type="entry name" value="Phosphoglucosamine mutase"/>
    <property type="match status" value="1"/>
</dbReference>
<evidence type="ECO:0000313" key="11">
    <source>
        <dbReference type="EMBL" id="SFV90337.1"/>
    </source>
</evidence>
<dbReference type="GO" id="GO:0005975">
    <property type="term" value="P:carbohydrate metabolic process"/>
    <property type="evidence" value="ECO:0007669"/>
    <property type="project" value="InterPro"/>
</dbReference>
<name>A0A1W1E901_9ZZZZ</name>
<dbReference type="EC" id="5.4.2.8" evidence="11"/>
<dbReference type="HAMAP" id="MF_01554_B">
    <property type="entry name" value="GlmM_B"/>
    <property type="match status" value="1"/>
</dbReference>
<evidence type="ECO:0000256" key="3">
    <source>
        <dbReference type="ARBA" id="ARBA00022553"/>
    </source>
</evidence>
<dbReference type="InterPro" id="IPR006352">
    <property type="entry name" value="GlmM_bact"/>
</dbReference>
<dbReference type="GO" id="GO:0000287">
    <property type="term" value="F:magnesium ion binding"/>
    <property type="evidence" value="ECO:0007669"/>
    <property type="project" value="InterPro"/>
</dbReference>
<evidence type="ECO:0000259" key="10">
    <source>
        <dbReference type="Pfam" id="PF02880"/>
    </source>
</evidence>
<sequence length="445" mass="48613">MTLFGTDGVRGKAGKKVGAINTMRLAMATGIYFKQFAKTNKILVGKDTRRSGYMIENALVSGLTAVGFDVIQIGPMPTPAIAFLTENMRCDAGIMISASHNPYYDNGIKFFDAEGNKLNREEEEQIEKIFEDDKRINEAQATGKQIGKSKRIDDVIGRYIVHIKNSFPKRLTLSGMRIVIDCANGAGYIVGPTILQELGAEVVVIGNEPDGFNINEGCGAMHPENLAKVVLDKRADIGIALDGDADRLVMVDEQGEVIDGDKLMGVLAVHLKEQCELKGDGMVATVMSNQGLDIYLASHGLKLYRSDVGDKNVVKLMQEKGINFGGEQSGHIIFSDYAKTGDGISSALQALAYLVSSGKKASEAFNPYRSYPQMLVNLLVDEKRSFDEIEGLDALKKKVESAGMRHLFRYSGTENKVRLLLEGEDEKVLEAMMDECVAFFKGALV</sequence>
<dbReference type="EMBL" id="FPIB01000013">
    <property type="protein sequence ID" value="SFV90337.1"/>
    <property type="molecule type" value="Genomic_DNA"/>
</dbReference>
<feature type="domain" description="Alpha-D-phosphohexomutase C-terminal" evidence="7">
    <location>
        <begin position="375"/>
        <end position="436"/>
    </location>
</feature>
<keyword evidence="5" id="KW-0460">Magnesium</keyword>
<evidence type="ECO:0000256" key="4">
    <source>
        <dbReference type="ARBA" id="ARBA00022723"/>
    </source>
</evidence>
<dbReference type="PANTHER" id="PTHR42946:SF1">
    <property type="entry name" value="PHOSPHOGLUCOMUTASE (ALPHA-D-GLUCOSE-1,6-BISPHOSPHATE-DEPENDENT)"/>
    <property type="match status" value="1"/>
</dbReference>
<dbReference type="Gene3D" id="3.30.310.50">
    <property type="entry name" value="Alpha-D-phosphohexomutase, C-terminal domain"/>
    <property type="match status" value="1"/>
</dbReference>
<dbReference type="GO" id="GO:0008966">
    <property type="term" value="F:phosphoglucosamine mutase activity"/>
    <property type="evidence" value="ECO:0007669"/>
    <property type="project" value="UniProtKB-EC"/>
</dbReference>
<dbReference type="InterPro" id="IPR005843">
    <property type="entry name" value="A-D-PHexomutase_C"/>
</dbReference>